<comment type="caution">
    <text evidence="2">The sequence shown here is derived from an EMBL/GenBank/DDBJ whole genome shotgun (WGS) entry which is preliminary data.</text>
</comment>
<dbReference type="Proteomes" id="UP000785679">
    <property type="component" value="Unassembled WGS sequence"/>
</dbReference>
<sequence length="488" mass="56095">MRRLMPRQMKGKNTSNQFYKEDGTLQSLVTKLQTAITTAVFGSTLVNIAFSTSLQTLWGMINALQIVILLPLANLYFPPSTQLIFDMLTHIFNFEFYDLTPYLCMMLRLDPNNLEEQIAGPLQPQFSNFGYDSLNAILNLNNAFATFIVIIFLDLVVVTLSYFLPQAQNRFKLINLLDKTVRHNMLARFTLQCFIQLILCSLLNFYEIKSTTFANSISGIFSTALISYLVIFMVHTYKFVKNYESDKERLNQGLWISLIEGLNPKNMSKIHFNTYYMGRRAYLAVILVCFQDSPIAQMWLFFIQNFLTLVYIIKYPPFDSQISNKLELFNEGCITLATYHLIIFTDAYVPETFNEDEGMSSTELMGWSLTLLVLGQLAVNTLVMLALSVIANFRKARAFIKRRMNKDRVIKIQSNQKQVILPQSNEKIKNMNRIVKLGQKQAVKQKIQQEKEGIEKKKAQLVGILQQFQTTSSTVAMKVELNQSDIIV</sequence>
<evidence type="ECO:0000256" key="1">
    <source>
        <dbReference type="SAM" id="Phobius"/>
    </source>
</evidence>
<feature type="transmembrane region" description="Helical" evidence="1">
    <location>
        <begin position="369"/>
        <end position="393"/>
    </location>
</feature>
<evidence type="ECO:0000313" key="3">
    <source>
        <dbReference type="Proteomes" id="UP000785679"/>
    </source>
</evidence>
<proteinExistence type="predicted"/>
<keyword evidence="3" id="KW-1185">Reference proteome</keyword>
<dbReference type="EMBL" id="RRYP01000610">
    <property type="protein sequence ID" value="TNV87143.1"/>
    <property type="molecule type" value="Genomic_DNA"/>
</dbReference>
<dbReference type="OrthoDB" id="325624at2759"/>
<feature type="transmembrane region" description="Helical" evidence="1">
    <location>
        <begin position="57"/>
        <end position="77"/>
    </location>
</feature>
<dbReference type="AlphaFoldDB" id="A0A8J8P4K1"/>
<organism evidence="2 3">
    <name type="scientific">Halteria grandinella</name>
    <dbReference type="NCBI Taxonomy" id="5974"/>
    <lineage>
        <taxon>Eukaryota</taxon>
        <taxon>Sar</taxon>
        <taxon>Alveolata</taxon>
        <taxon>Ciliophora</taxon>
        <taxon>Intramacronucleata</taxon>
        <taxon>Spirotrichea</taxon>
        <taxon>Stichotrichia</taxon>
        <taxon>Sporadotrichida</taxon>
        <taxon>Halteriidae</taxon>
        <taxon>Halteria</taxon>
    </lineage>
</organism>
<evidence type="ECO:0008006" key="4">
    <source>
        <dbReference type="Google" id="ProtNLM"/>
    </source>
</evidence>
<keyword evidence="1" id="KW-0472">Membrane</keyword>
<feature type="transmembrane region" description="Helical" evidence="1">
    <location>
        <begin position="185"/>
        <end position="206"/>
    </location>
</feature>
<name>A0A8J8P4K1_HALGN</name>
<evidence type="ECO:0000313" key="2">
    <source>
        <dbReference type="EMBL" id="TNV87143.1"/>
    </source>
</evidence>
<reference evidence="2" key="1">
    <citation type="submission" date="2019-06" db="EMBL/GenBank/DDBJ databases">
        <authorList>
            <person name="Zheng W."/>
        </authorList>
    </citation>
    <scope>NUCLEOTIDE SEQUENCE</scope>
    <source>
        <strain evidence="2">QDHG01</strain>
    </source>
</reference>
<gene>
    <name evidence="2" type="ORF">FGO68_gene11849</name>
</gene>
<feature type="transmembrane region" description="Helical" evidence="1">
    <location>
        <begin position="143"/>
        <end position="164"/>
    </location>
</feature>
<protein>
    <recommendedName>
        <fullName evidence="4">Transmembrane protein</fullName>
    </recommendedName>
</protein>
<feature type="transmembrane region" description="Helical" evidence="1">
    <location>
        <begin position="281"/>
        <end position="302"/>
    </location>
</feature>
<accession>A0A8J8P4K1</accession>
<keyword evidence="1" id="KW-0812">Transmembrane</keyword>
<keyword evidence="1" id="KW-1133">Transmembrane helix</keyword>
<feature type="transmembrane region" description="Helical" evidence="1">
    <location>
        <begin position="212"/>
        <end position="234"/>
    </location>
</feature>